<name>A0AAV2Q5G1_MEGNR</name>
<proteinExistence type="predicted"/>
<dbReference type="SUPFAM" id="SSF50891">
    <property type="entry name" value="Cyclophilin-like"/>
    <property type="match status" value="1"/>
</dbReference>
<evidence type="ECO:0000259" key="1">
    <source>
        <dbReference type="Pfam" id="PF00160"/>
    </source>
</evidence>
<protein>
    <recommendedName>
        <fullName evidence="1">PPIase cyclophilin-type domain-containing protein</fullName>
    </recommendedName>
</protein>
<organism evidence="2 3">
    <name type="scientific">Meganyctiphanes norvegica</name>
    <name type="common">Northern krill</name>
    <name type="synonym">Thysanopoda norvegica</name>
    <dbReference type="NCBI Taxonomy" id="48144"/>
    <lineage>
        <taxon>Eukaryota</taxon>
        <taxon>Metazoa</taxon>
        <taxon>Ecdysozoa</taxon>
        <taxon>Arthropoda</taxon>
        <taxon>Crustacea</taxon>
        <taxon>Multicrustacea</taxon>
        <taxon>Malacostraca</taxon>
        <taxon>Eumalacostraca</taxon>
        <taxon>Eucarida</taxon>
        <taxon>Euphausiacea</taxon>
        <taxon>Euphausiidae</taxon>
        <taxon>Meganyctiphanes</taxon>
    </lineage>
</organism>
<accession>A0AAV2Q5G1</accession>
<dbReference type="AlphaFoldDB" id="A0AAV2Q5G1"/>
<dbReference type="GO" id="GO:0003755">
    <property type="term" value="F:peptidyl-prolyl cis-trans isomerase activity"/>
    <property type="evidence" value="ECO:0007669"/>
    <property type="project" value="InterPro"/>
</dbReference>
<evidence type="ECO:0000313" key="3">
    <source>
        <dbReference type="Proteomes" id="UP001497623"/>
    </source>
</evidence>
<feature type="domain" description="PPIase cyclophilin-type" evidence="1">
    <location>
        <begin position="95"/>
        <end position="165"/>
    </location>
</feature>
<sequence>FSDENIQPLTDGIKTFLDIAWSGQEPRRVYIKMLGNTARARQHLLMVTGQCGVSYRDLHIYNPINQGKSGEYLPICPHNSKEAMSLLKDLTATDNVNNHVKKAGLVAGARYCKNSNNMIVIIYLTDDPEKETKTGFAQVISGLEIFQDIAKCNDKSNIKIVDCGVVLS</sequence>
<evidence type="ECO:0000313" key="2">
    <source>
        <dbReference type="EMBL" id="CAL4070774.1"/>
    </source>
</evidence>
<dbReference type="Pfam" id="PF00160">
    <property type="entry name" value="Pro_isomerase"/>
    <property type="match status" value="1"/>
</dbReference>
<feature type="non-terminal residue" evidence="2">
    <location>
        <position position="1"/>
    </location>
</feature>
<dbReference type="InterPro" id="IPR002130">
    <property type="entry name" value="Cyclophilin-type_PPIase_dom"/>
</dbReference>
<dbReference type="InterPro" id="IPR029000">
    <property type="entry name" value="Cyclophilin-like_dom_sf"/>
</dbReference>
<reference evidence="2 3" key="1">
    <citation type="submission" date="2024-05" db="EMBL/GenBank/DDBJ databases">
        <authorList>
            <person name="Wallberg A."/>
        </authorList>
    </citation>
    <scope>NUCLEOTIDE SEQUENCE [LARGE SCALE GENOMIC DNA]</scope>
</reference>
<dbReference type="Proteomes" id="UP001497623">
    <property type="component" value="Unassembled WGS sequence"/>
</dbReference>
<dbReference type="EMBL" id="CAXKWB010003864">
    <property type="protein sequence ID" value="CAL4070774.1"/>
    <property type="molecule type" value="Genomic_DNA"/>
</dbReference>
<comment type="caution">
    <text evidence="2">The sequence shown here is derived from an EMBL/GenBank/DDBJ whole genome shotgun (WGS) entry which is preliminary data.</text>
</comment>
<dbReference type="Gene3D" id="2.40.100.10">
    <property type="entry name" value="Cyclophilin-like"/>
    <property type="match status" value="1"/>
</dbReference>
<gene>
    <name evidence="2" type="ORF">MNOR_LOCUS8347</name>
</gene>
<keyword evidence="3" id="KW-1185">Reference proteome</keyword>